<protein>
    <recommendedName>
        <fullName evidence="3">DUF1697 domain-containing protein</fullName>
    </recommendedName>
</protein>
<name>A0A2M7G6H8_9BACT</name>
<organism evidence="1 2">
    <name type="scientific">bacterium (Candidatus Blackallbacteria) CG17_big_fil_post_rev_8_21_14_2_50_48_46</name>
    <dbReference type="NCBI Taxonomy" id="2014261"/>
    <lineage>
        <taxon>Bacteria</taxon>
        <taxon>Candidatus Blackallbacteria</taxon>
    </lineage>
</organism>
<dbReference type="AlphaFoldDB" id="A0A2M7G6H8"/>
<dbReference type="Proteomes" id="UP000231019">
    <property type="component" value="Unassembled WGS sequence"/>
</dbReference>
<reference evidence="1 2" key="1">
    <citation type="submission" date="2017-09" db="EMBL/GenBank/DDBJ databases">
        <title>Depth-based differentiation of microbial function through sediment-hosted aquifers and enrichment of novel symbionts in the deep terrestrial subsurface.</title>
        <authorList>
            <person name="Probst A.J."/>
            <person name="Ladd B."/>
            <person name="Jarett J.K."/>
            <person name="Geller-Mcgrath D.E."/>
            <person name="Sieber C.M."/>
            <person name="Emerson J.B."/>
            <person name="Anantharaman K."/>
            <person name="Thomas B.C."/>
            <person name="Malmstrom R."/>
            <person name="Stieglmeier M."/>
            <person name="Klingl A."/>
            <person name="Woyke T."/>
            <person name="Ryan C.M."/>
            <person name="Banfield J.F."/>
        </authorList>
    </citation>
    <scope>NUCLEOTIDE SEQUENCE [LARGE SCALE GENOMIC DNA]</scope>
    <source>
        <strain evidence="1">CG17_big_fil_post_rev_8_21_14_2_50_48_46</strain>
    </source>
</reference>
<dbReference type="Gene3D" id="3.30.70.1280">
    <property type="entry name" value="SP0830-like domains"/>
    <property type="match status" value="1"/>
</dbReference>
<comment type="caution">
    <text evidence="1">The sequence shown here is derived from an EMBL/GenBank/DDBJ whole genome shotgun (WGS) entry which is preliminary data.</text>
</comment>
<gene>
    <name evidence="1" type="ORF">COW36_08615</name>
</gene>
<accession>A0A2M7G6H8</accession>
<dbReference type="PANTHER" id="PTHR36439">
    <property type="entry name" value="BLL4334 PROTEIN"/>
    <property type="match status" value="1"/>
</dbReference>
<proteinExistence type="predicted"/>
<dbReference type="InterPro" id="IPR012545">
    <property type="entry name" value="DUF1697"/>
</dbReference>
<dbReference type="Gene3D" id="3.30.70.1260">
    <property type="entry name" value="bacterial protein sp0830 like"/>
    <property type="match status" value="1"/>
</dbReference>
<evidence type="ECO:0008006" key="3">
    <source>
        <dbReference type="Google" id="ProtNLM"/>
    </source>
</evidence>
<evidence type="ECO:0000313" key="1">
    <source>
        <dbReference type="EMBL" id="PIW17549.1"/>
    </source>
</evidence>
<dbReference type="EMBL" id="PFFQ01000023">
    <property type="protein sequence ID" value="PIW17549.1"/>
    <property type="molecule type" value="Genomic_DNA"/>
</dbReference>
<dbReference type="SUPFAM" id="SSF160379">
    <property type="entry name" value="SP0830-like"/>
    <property type="match status" value="1"/>
</dbReference>
<evidence type="ECO:0000313" key="2">
    <source>
        <dbReference type="Proteomes" id="UP000231019"/>
    </source>
</evidence>
<sequence length="177" mass="20069">MQIWIALLRGINVGKHHRIAMADLILMMRDLGFENPGTLLNSGNLYFSSNEVSESAIKQAFIQGLAERFNLNNPVMVFPLQELENICLENPFPPENFDPAKVQIGILSNQSELSQLKTLNGESKTENWHIGQHAVYVYCAQGVHQSQLIKAIESRLKQKITFRNLNTLNKLSKRLKP</sequence>
<dbReference type="PANTHER" id="PTHR36439:SF1">
    <property type="entry name" value="DUF1697 DOMAIN-CONTAINING PROTEIN"/>
    <property type="match status" value="1"/>
</dbReference>
<dbReference type="PIRSF" id="PIRSF008502">
    <property type="entry name" value="UCP008502"/>
    <property type="match status" value="1"/>
</dbReference>
<dbReference type="Pfam" id="PF08002">
    <property type="entry name" value="DUF1697"/>
    <property type="match status" value="1"/>
</dbReference>